<proteinExistence type="predicted"/>
<protein>
    <submittedName>
        <fullName evidence="2">Uncharacterized protein</fullName>
    </submittedName>
</protein>
<evidence type="ECO:0000313" key="2">
    <source>
        <dbReference type="EMBL" id="RMI30507.1"/>
    </source>
</evidence>
<dbReference type="Proteomes" id="UP000279275">
    <property type="component" value="Unassembled WGS sequence"/>
</dbReference>
<reference evidence="2 3" key="1">
    <citation type="submission" date="2018-10" db="EMBL/GenBank/DDBJ databases">
        <title>Isolation from cow dung.</title>
        <authorList>
            <person name="Ling L."/>
        </authorList>
    </citation>
    <scope>NUCLEOTIDE SEQUENCE [LARGE SCALE GENOMIC DNA]</scope>
    <source>
        <strain evidence="2 3">NEAU-LL90</strain>
    </source>
</reference>
<dbReference type="EMBL" id="RFFH01000009">
    <property type="protein sequence ID" value="RMI30507.1"/>
    <property type="molecule type" value="Genomic_DNA"/>
</dbReference>
<gene>
    <name evidence="2" type="ORF">EBN03_20690</name>
</gene>
<dbReference type="AlphaFoldDB" id="A0A3M2KYA9"/>
<comment type="caution">
    <text evidence="2">The sequence shown here is derived from an EMBL/GenBank/DDBJ whole genome shotgun (WGS) entry which is preliminary data.</text>
</comment>
<organism evidence="2 3">
    <name type="scientific">Nocardia stercoris</name>
    <dbReference type="NCBI Taxonomy" id="2483361"/>
    <lineage>
        <taxon>Bacteria</taxon>
        <taxon>Bacillati</taxon>
        <taxon>Actinomycetota</taxon>
        <taxon>Actinomycetes</taxon>
        <taxon>Mycobacteriales</taxon>
        <taxon>Nocardiaceae</taxon>
        <taxon>Nocardia</taxon>
    </lineage>
</organism>
<feature type="region of interest" description="Disordered" evidence="1">
    <location>
        <begin position="1"/>
        <end position="22"/>
    </location>
</feature>
<evidence type="ECO:0000256" key="1">
    <source>
        <dbReference type="SAM" id="MobiDB-lite"/>
    </source>
</evidence>
<name>A0A3M2KYA9_9NOCA</name>
<keyword evidence="3" id="KW-1185">Reference proteome</keyword>
<accession>A0A3M2KYA9</accession>
<evidence type="ECO:0000313" key="3">
    <source>
        <dbReference type="Proteomes" id="UP000279275"/>
    </source>
</evidence>
<sequence length="83" mass="8883">MSAASVSVSTADSDLRSSSSMAAAGVRATTGVHRVPCFRSMIVLLAMPSANAVGTTPMTADRWQSRRVAQSELDFNFAWIYRA</sequence>